<organism evidence="11 12">
    <name type="scientific">Melghirimyces algeriensis</name>
    <dbReference type="NCBI Taxonomy" id="910412"/>
    <lineage>
        <taxon>Bacteria</taxon>
        <taxon>Bacillati</taxon>
        <taxon>Bacillota</taxon>
        <taxon>Bacilli</taxon>
        <taxon>Bacillales</taxon>
        <taxon>Thermoactinomycetaceae</taxon>
        <taxon>Melghirimyces</taxon>
    </lineage>
</organism>
<dbReference type="SUPFAM" id="SSF55729">
    <property type="entry name" value="Acyl-CoA N-acyltransferases (Nat)"/>
    <property type="match status" value="1"/>
</dbReference>
<evidence type="ECO:0000259" key="10">
    <source>
        <dbReference type="PROSITE" id="PS51186"/>
    </source>
</evidence>
<dbReference type="EC" id="2.3.1.178" evidence="4 9"/>
<feature type="domain" description="N-acetyltransferase" evidence="10">
    <location>
        <begin position="40"/>
        <end position="207"/>
    </location>
</feature>
<dbReference type="RefSeq" id="WP_142505273.1">
    <property type="nucleotide sequence ID" value="NZ_FXTI01000004.1"/>
</dbReference>
<dbReference type="UniPathway" id="UPA00067">
    <property type="reaction ID" value="UER00122"/>
</dbReference>
<dbReference type="Pfam" id="PF00583">
    <property type="entry name" value="Acetyltransf_1"/>
    <property type="match status" value="1"/>
</dbReference>
<dbReference type="InterPro" id="IPR012772">
    <property type="entry name" value="Ectoine_EctA"/>
</dbReference>
<dbReference type="EMBL" id="FXTI01000004">
    <property type="protein sequence ID" value="SMO63309.1"/>
    <property type="molecule type" value="Genomic_DNA"/>
</dbReference>
<dbReference type="Gene3D" id="3.40.630.30">
    <property type="match status" value="1"/>
</dbReference>
<dbReference type="PROSITE" id="PS51186">
    <property type="entry name" value="GNAT"/>
    <property type="match status" value="1"/>
</dbReference>
<dbReference type="Proteomes" id="UP000315636">
    <property type="component" value="Unassembled WGS sequence"/>
</dbReference>
<evidence type="ECO:0000256" key="6">
    <source>
        <dbReference type="ARBA" id="ARBA00022679"/>
    </source>
</evidence>
<evidence type="ECO:0000256" key="1">
    <source>
        <dbReference type="ARBA" id="ARBA00003741"/>
    </source>
</evidence>
<dbReference type="OrthoDB" id="2436196at2"/>
<proteinExistence type="inferred from homology"/>
<dbReference type="InterPro" id="IPR000182">
    <property type="entry name" value="GNAT_dom"/>
</dbReference>
<dbReference type="GO" id="GO:0033816">
    <property type="term" value="F:diaminobutyrate acetyltransferase activity"/>
    <property type="evidence" value="ECO:0007669"/>
    <property type="project" value="UniProtKB-EC"/>
</dbReference>
<dbReference type="AlphaFoldDB" id="A0A521CV27"/>
<evidence type="ECO:0000256" key="3">
    <source>
        <dbReference type="ARBA" id="ARBA00010712"/>
    </source>
</evidence>
<comment type="catalytic activity">
    <reaction evidence="8 9">
        <text>L-2,4-diaminobutanoate + acetyl-CoA = (2S)-4-acetamido-2-aminobutanoate + CoA + H(+)</text>
        <dbReference type="Rhea" id="RHEA:16901"/>
        <dbReference type="ChEBI" id="CHEBI:15378"/>
        <dbReference type="ChEBI" id="CHEBI:57287"/>
        <dbReference type="ChEBI" id="CHEBI:57288"/>
        <dbReference type="ChEBI" id="CHEBI:58761"/>
        <dbReference type="ChEBI" id="CHEBI:58929"/>
        <dbReference type="EC" id="2.3.1.178"/>
    </reaction>
</comment>
<reference evidence="11 12" key="1">
    <citation type="submission" date="2017-05" db="EMBL/GenBank/DDBJ databases">
        <authorList>
            <person name="Varghese N."/>
            <person name="Submissions S."/>
        </authorList>
    </citation>
    <scope>NUCLEOTIDE SEQUENCE [LARGE SCALE GENOMIC DNA]</scope>
    <source>
        <strain evidence="11 12">DSM 45474</strain>
    </source>
</reference>
<dbReference type="GO" id="GO:0019491">
    <property type="term" value="P:ectoine biosynthetic process"/>
    <property type="evidence" value="ECO:0007669"/>
    <property type="project" value="UniProtKB-UniPathway"/>
</dbReference>
<evidence type="ECO:0000313" key="12">
    <source>
        <dbReference type="Proteomes" id="UP000315636"/>
    </source>
</evidence>
<evidence type="ECO:0000256" key="9">
    <source>
        <dbReference type="RuleBase" id="RU365045"/>
    </source>
</evidence>
<dbReference type="NCBIfam" id="TIGR02406">
    <property type="entry name" value="ectoine_EctA"/>
    <property type="match status" value="1"/>
</dbReference>
<dbReference type="CDD" id="cd04301">
    <property type="entry name" value="NAT_SF"/>
    <property type="match status" value="1"/>
</dbReference>
<comment type="function">
    <text evidence="1 9">Catalyzes the acetylation of L-2,4-diaminobutyrate (DABA) to gamma-N-acetyl-alpha,gamma-diaminobutyric acid (ADABA) with acetyl coenzyme A.</text>
</comment>
<evidence type="ECO:0000256" key="5">
    <source>
        <dbReference type="ARBA" id="ARBA00017935"/>
    </source>
</evidence>
<evidence type="ECO:0000256" key="4">
    <source>
        <dbReference type="ARBA" id="ARBA00012355"/>
    </source>
</evidence>
<evidence type="ECO:0000256" key="2">
    <source>
        <dbReference type="ARBA" id="ARBA00004978"/>
    </source>
</evidence>
<sequence>MTKYYKVGDVPINDTQTAQTVKSPSKRSNIRIQRPSGLDVIFRKPEDEDGSEVWKLIKRAGVLDLNSPYSYLMLCKFFSETCVIAQDKNGKVVGFVSAFRPQTTEDTIFVWQVAVDTSQRGKGLGKALLRSLLSRDSCADVRYLEATVSPSNIPSQSLFKGLAKDLETQCDISECFSENMFPEHGHESEWTYRIGPFKTKEITEEVL</sequence>
<evidence type="ECO:0000313" key="11">
    <source>
        <dbReference type="EMBL" id="SMO63309.1"/>
    </source>
</evidence>
<dbReference type="InterPro" id="IPR016181">
    <property type="entry name" value="Acyl_CoA_acyltransferase"/>
</dbReference>
<accession>A0A521CV27</accession>
<comment type="similarity">
    <text evidence="3 9">Belongs to the acetyltransferase family. EctA subfamily.</text>
</comment>
<protein>
    <recommendedName>
        <fullName evidence="5 9">L-2,4-diaminobutyric acid acetyltransferase</fullName>
        <shortName evidence="9">DABA acetyltransferase</shortName>
        <ecNumber evidence="4 9">2.3.1.178</ecNumber>
    </recommendedName>
</protein>
<keyword evidence="7 9" id="KW-0012">Acyltransferase</keyword>
<name>A0A521CV27_9BACL</name>
<gene>
    <name evidence="9" type="primary">ectA</name>
    <name evidence="11" type="ORF">SAMN06264849_104216</name>
</gene>
<evidence type="ECO:0000256" key="7">
    <source>
        <dbReference type="ARBA" id="ARBA00023315"/>
    </source>
</evidence>
<keyword evidence="12" id="KW-1185">Reference proteome</keyword>
<keyword evidence="6 9" id="KW-0808">Transferase</keyword>
<evidence type="ECO:0000256" key="8">
    <source>
        <dbReference type="ARBA" id="ARBA00048924"/>
    </source>
</evidence>
<comment type="pathway">
    <text evidence="2 9">Amine and polyamine biosynthesis; ectoine biosynthesis; L-ectoine from L-aspartate 4-semialdehyde: step 2/3.</text>
</comment>